<comment type="caution">
    <text evidence="4">The sequence shown here is derived from an EMBL/GenBank/DDBJ whole genome shotgun (WGS) entry which is preliminary data.</text>
</comment>
<feature type="domain" description="Isochorismatase-like" evidence="3">
    <location>
        <begin position="17"/>
        <end position="179"/>
    </location>
</feature>
<accession>A0A1R1Q7D1</accession>
<dbReference type="Pfam" id="PF00857">
    <property type="entry name" value="Isochorismatase"/>
    <property type="match status" value="1"/>
</dbReference>
<evidence type="ECO:0000256" key="2">
    <source>
        <dbReference type="ARBA" id="ARBA00022801"/>
    </source>
</evidence>
<comment type="similarity">
    <text evidence="1">Belongs to the isochorismatase family.</text>
</comment>
<evidence type="ECO:0000256" key="1">
    <source>
        <dbReference type="ARBA" id="ARBA00006336"/>
    </source>
</evidence>
<dbReference type="SUPFAM" id="SSF52499">
    <property type="entry name" value="Isochorismatase-like hydrolases"/>
    <property type="match status" value="1"/>
</dbReference>
<gene>
    <name evidence="4" type="ORF">BW143_21725</name>
</gene>
<accession>A0A1R1RIQ7</accession>
<protein>
    <submittedName>
        <fullName evidence="4">Isochorismatase</fullName>
    </submittedName>
</protein>
<dbReference type="PANTHER" id="PTHR43540:SF6">
    <property type="entry name" value="ISOCHORISMATASE-LIKE DOMAIN-CONTAINING PROTEIN"/>
    <property type="match status" value="1"/>
</dbReference>
<evidence type="ECO:0000313" key="5">
    <source>
        <dbReference type="Proteomes" id="UP000187367"/>
    </source>
</evidence>
<keyword evidence="5" id="KW-1185">Reference proteome</keyword>
<dbReference type="CDD" id="cd00431">
    <property type="entry name" value="cysteine_hydrolases"/>
    <property type="match status" value="1"/>
</dbReference>
<dbReference type="Proteomes" id="UP000187367">
    <property type="component" value="Unassembled WGS sequence"/>
</dbReference>
<dbReference type="InterPro" id="IPR050272">
    <property type="entry name" value="Isochorismatase-like_hydrls"/>
</dbReference>
<dbReference type="OrthoDB" id="4305745at2"/>
<organism evidence="4 5">
    <name type="scientific">Bacillus swezeyi</name>
    <dbReference type="NCBI Taxonomy" id="1925020"/>
    <lineage>
        <taxon>Bacteria</taxon>
        <taxon>Bacillati</taxon>
        <taxon>Bacillota</taxon>
        <taxon>Bacilli</taxon>
        <taxon>Bacillales</taxon>
        <taxon>Bacillaceae</taxon>
        <taxon>Bacillus</taxon>
    </lineage>
</organism>
<dbReference type="Gene3D" id="3.40.50.850">
    <property type="entry name" value="Isochorismatase-like"/>
    <property type="match status" value="1"/>
</dbReference>
<name>A0A1R1Q7D1_9BACI</name>
<dbReference type="EMBL" id="MTJL01000057">
    <property type="protein sequence ID" value="OMH98271.1"/>
    <property type="molecule type" value="Genomic_DNA"/>
</dbReference>
<dbReference type="InterPro" id="IPR036380">
    <property type="entry name" value="Isochorismatase-like_sf"/>
</dbReference>
<keyword evidence="2" id="KW-0378">Hydrolase</keyword>
<sequence length="193" mass="22062">MKFEPERSKSDLSTPDTALIIVDMINDFHFDMGDVLSKKTEEMADDILALKKHAEKMNWPIIYINDHFGIWQADIAAIMKKCKNDRSKNIIERLAPKESDYFLIKPKHSAFYGTALETLLNELHIHHLIITGIAGNICVLFTANDAYMREYEITIPHDCIASNHEKDNKYALTIMENVLFANITAAKHLIAET</sequence>
<proteinExistence type="inferred from homology"/>
<dbReference type="GO" id="GO:0016787">
    <property type="term" value="F:hydrolase activity"/>
    <property type="evidence" value="ECO:0007669"/>
    <property type="project" value="UniProtKB-KW"/>
</dbReference>
<reference evidence="4 5" key="1">
    <citation type="submission" date="2017-01" db="EMBL/GenBank/DDBJ databases">
        <title>Bacillus phylogenomics.</title>
        <authorList>
            <person name="Dunlap C."/>
        </authorList>
    </citation>
    <scope>NUCLEOTIDE SEQUENCE [LARGE SCALE GENOMIC DNA]</scope>
    <source>
        <strain evidence="4 5">NRRL B-41282</strain>
    </source>
</reference>
<dbReference type="InterPro" id="IPR000868">
    <property type="entry name" value="Isochorismatase-like_dom"/>
</dbReference>
<evidence type="ECO:0000313" key="4">
    <source>
        <dbReference type="EMBL" id="OMH98271.1"/>
    </source>
</evidence>
<evidence type="ECO:0000259" key="3">
    <source>
        <dbReference type="Pfam" id="PF00857"/>
    </source>
</evidence>
<dbReference type="PANTHER" id="PTHR43540">
    <property type="entry name" value="PEROXYUREIDOACRYLATE/UREIDOACRYLATE AMIDOHYDROLASE-RELATED"/>
    <property type="match status" value="1"/>
</dbReference>
<dbReference type="AlphaFoldDB" id="A0A1R1Q7D1"/>